<dbReference type="InterPro" id="IPR013655">
    <property type="entry name" value="PAS_fold_3"/>
</dbReference>
<dbReference type="InterPro" id="IPR013656">
    <property type="entry name" value="PAS_4"/>
</dbReference>
<dbReference type="CDD" id="cd00130">
    <property type="entry name" value="PAS"/>
    <property type="match status" value="3"/>
</dbReference>
<dbReference type="RefSeq" id="WP_019922286.1">
    <property type="nucleotide sequence ID" value="NZ_CP140152.1"/>
</dbReference>
<keyword evidence="1" id="KW-0807">Transducer</keyword>
<feature type="domain" description="PAC" evidence="4">
    <location>
        <begin position="214"/>
        <end position="266"/>
    </location>
</feature>
<dbReference type="SMART" id="SM00091">
    <property type="entry name" value="PAS"/>
    <property type="match status" value="3"/>
</dbReference>
<feature type="domain" description="PAS" evidence="3">
    <location>
        <begin position="155"/>
        <end position="185"/>
    </location>
</feature>
<dbReference type="SUPFAM" id="SSF55785">
    <property type="entry name" value="PYP-like sensor domain (PAS domain)"/>
    <property type="match status" value="3"/>
</dbReference>
<evidence type="ECO:0000256" key="1">
    <source>
        <dbReference type="PROSITE-ProRule" id="PRU00284"/>
    </source>
</evidence>
<organism evidence="5 6">
    <name type="scientific">Duganella zoogloeoides</name>
    <dbReference type="NCBI Taxonomy" id="75659"/>
    <lineage>
        <taxon>Bacteria</taxon>
        <taxon>Pseudomonadati</taxon>
        <taxon>Pseudomonadota</taxon>
        <taxon>Betaproteobacteria</taxon>
        <taxon>Burkholderiales</taxon>
        <taxon>Oxalobacteraceae</taxon>
        <taxon>Telluria group</taxon>
        <taxon>Duganella</taxon>
    </lineage>
</organism>
<dbReference type="InterPro" id="IPR001610">
    <property type="entry name" value="PAC"/>
</dbReference>
<proteinExistence type="predicted"/>
<dbReference type="SUPFAM" id="SSF58104">
    <property type="entry name" value="Methyl-accepting chemotaxis protein (MCP) signaling domain"/>
    <property type="match status" value="1"/>
</dbReference>
<evidence type="ECO:0000259" key="2">
    <source>
        <dbReference type="PROSITE" id="PS50111"/>
    </source>
</evidence>
<dbReference type="InterPro" id="IPR035965">
    <property type="entry name" value="PAS-like_dom_sf"/>
</dbReference>
<evidence type="ECO:0000259" key="3">
    <source>
        <dbReference type="PROSITE" id="PS50112"/>
    </source>
</evidence>
<reference evidence="5 6" key="1">
    <citation type="submission" date="2023-11" db="EMBL/GenBank/DDBJ databases">
        <title>MicrobeMod: A computational toolkit for identifying prokaryotic methylation and restriction-modification with nanopore sequencing.</title>
        <authorList>
            <person name="Crits-Christoph A."/>
            <person name="Kang S.C."/>
            <person name="Lee H."/>
            <person name="Ostrov N."/>
        </authorList>
    </citation>
    <scope>NUCLEOTIDE SEQUENCE [LARGE SCALE GENOMIC DNA]</scope>
    <source>
        <strain evidence="5 6">ATCC 25935</strain>
    </source>
</reference>
<dbReference type="Gene3D" id="1.10.287.950">
    <property type="entry name" value="Methyl-accepting chemotaxis protein"/>
    <property type="match status" value="1"/>
</dbReference>
<evidence type="ECO:0000313" key="6">
    <source>
        <dbReference type="Proteomes" id="UP001326110"/>
    </source>
</evidence>
<dbReference type="PROSITE" id="PS50113">
    <property type="entry name" value="PAC"/>
    <property type="match status" value="3"/>
</dbReference>
<sequence length="575" mass="63269">MKNSTQELTCLDHETRLATAMSVLDAINRVQAVIEFQLDGTIVHANQNFLAAVGYTLEEIVGQHHRIFCEPGYAASSEYQQFWQHLGDGEFHSGEFKRRAKGGRDIWIAASYNPVLGPDGKPVKVIKFATDITAQKIAAAEFKGKRDAVNRVQAIIEFDLHGRVLTANDNFLNVMGYALEEVEGQHHRIFCDSAFVHSPEYLAFWERLGRGEFNAGEYRRVTKSGKDVWILASYNPIFDAEGKPVKVVKFATDITEQKKLSTESRGKLEALGRSQAVIEFDMRGHVLSVNHNFLRTMGYTEDEVVGAHHSMFCEEDLVKSAQYRNFWAALGQGEFQSGLFKRRGKHDADIWILATYNPILDINGKAYKVVKFAMDVTDQVQREMLVSEKVQAISSVLADLTRSIGVIADGSQQTAGLAGQTQAEAADGSKLLARSTDAIVAIQKSSGDVRDIIDTISDIASQTHLLAFNAAIEAARAGEHGYGFSVVANEVRKLAEKSAVATREIAKLINDTVNRVDEGTRLSGEVEAAFERIVRSVGRTSESIGQIHASTAAQANATHDASALLTELETITPKH</sequence>
<dbReference type="Gene3D" id="3.30.450.20">
    <property type="entry name" value="PAS domain"/>
    <property type="match status" value="3"/>
</dbReference>
<dbReference type="PANTHER" id="PTHR24422:SF10">
    <property type="entry name" value="CHEMOTAXIS PROTEIN METHYLTRANSFERASE 2"/>
    <property type="match status" value="1"/>
</dbReference>
<accession>A0ABZ0Y2Q3</accession>
<dbReference type="Pfam" id="PF00015">
    <property type="entry name" value="MCPsignal"/>
    <property type="match status" value="1"/>
</dbReference>
<feature type="domain" description="PAS" evidence="3">
    <location>
        <begin position="277"/>
        <end position="306"/>
    </location>
</feature>
<keyword evidence="6" id="KW-1185">Reference proteome</keyword>
<name>A0ABZ0Y2Q3_9BURK</name>
<dbReference type="NCBIfam" id="TIGR00229">
    <property type="entry name" value="sensory_box"/>
    <property type="match status" value="3"/>
</dbReference>
<dbReference type="Pfam" id="PF08448">
    <property type="entry name" value="PAS_4"/>
    <property type="match status" value="1"/>
</dbReference>
<dbReference type="PROSITE" id="PS50112">
    <property type="entry name" value="PAS"/>
    <property type="match status" value="3"/>
</dbReference>
<evidence type="ECO:0000259" key="4">
    <source>
        <dbReference type="PROSITE" id="PS50113"/>
    </source>
</evidence>
<feature type="domain" description="PAS" evidence="3">
    <location>
        <begin position="13"/>
        <end position="63"/>
    </location>
</feature>
<dbReference type="InterPro" id="IPR004089">
    <property type="entry name" value="MCPsignal_dom"/>
</dbReference>
<feature type="domain" description="PAC" evidence="4">
    <location>
        <begin position="333"/>
        <end position="388"/>
    </location>
</feature>
<dbReference type="SMART" id="SM00283">
    <property type="entry name" value="MA"/>
    <property type="match status" value="1"/>
</dbReference>
<dbReference type="Pfam" id="PF08447">
    <property type="entry name" value="PAS_3"/>
    <property type="match status" value="2"/>
</dbReference>
<evidence type="ECO:0000313" key="5">
    <source>
        <dbReference type="EMBL" id="WQH06313.1"/>
    </source>
</evidence>
<dbReference type="InterPro" id="IPR000700">
    <property type="entry name" value="PAS-assoc_C"/>
</dbReference>
<dbReference type="PROSITE" id="PS50111">
    <property type="entry name" value="CHEMOTAXIS_TRANSDUC_2"/>
    <property type="match status" value="1"/>
</dbReference>
<feature type="domain" description="PAC" evidence="4">
    <location>
        <begin position="92"/>
        <end position="144"/>
    </location>
</feature>
<dbReference type="Proteomes" id="UP001326110">
    <property type="component" value="Chromosome"/>
</dbReference>
<dbReference type="EMBL" id="CP140152">
    <property type="protein sequence ID" value="WQH06313.1"/>
    <property type="molecule type" value="Genomic_DNA"/>
</dbReference>
<feature type="domain" description="Methyl-accepting transducer" evidence="2">
    <location>
        <begin position="387"/>
        <end position="575"/>
    </location>
</feature>
<dbReference type="InterPro" id="IPR050903">
    <property type="entry name" value="Bact_Chemotaxis_MeTrfase"/>
</dbReference>
<dbReference type="SMART" id="SM00086">
    <property type="entry name" value="PAC"/>
    <property type="match status" value="3"/>
</dbReference>
<gene>
    <name evidence="5" type="ORF">SR858_08315</name>
</gene>
<protein>
    <submittedName>
        <fullName evidence="5">PAS domain-containing methyl-accepting chemotaxis protein</fullName>
    </submittedName>
</protein>
<dbReference type="PRINTS" id="PR00260">
    <property type="entry name" value="CHEMTRNSDUCR"/>
</dbReference>
<dbReference type="InterPro" id="IPR000014">
    <property type="entry name" value="PAS"/>
</dbReference>
<dbReference type="CDD" id="cd11386">
    <property type="entry name" value="MCP_signal"/>
    <property type="match status" value="1"/>
</dbReference>
<dbReference type="InterPro" id="IPR004090">
    <property type="entry name" value="Chemotax_Me-accpt_rcpt"/>
</dbReference>
<dbReference type="PANTHER" id="PTHR24422">
    <property type="entry name" value="CHEMOTAXIS PROTEIN METHYLTRANSFERASE"/>
    <property type="match status" value="1"/>
</dbReference>